<sequence length="321" mass="36235">MSPKGKERDTRWSEETEQPKKNKNGKKISEHAIRSDVAKEALNSVRDPNSAGNEGEDREKMISIGTHAWAHYPIRSKKQGCAVEARCLGTGEMIFVQCHLEYKQAKMGNIYAYELYAPARIFGEGEVAIVRLRHNNSDVRIALFRGATFEEDVHSSNTTAAQRFPLRKSRQATLEVEEESGDTAEKTYHGRKGGLKVLDRDSPAQNADSRQVQGQHGRKGDILDADQRQFCKVEQTGRVENGCHRRETLEPFQLQRVELRQGQEEGEEELLDGELIEVEEVEEEGAKNRSRQSAQHSEQLQGDGGRADTGEVEVFAMWEEV</sequence>
<reference evidence="2" key="1">
    <citation type="submission" date="2023-03" db="EMBL/GenBank/DDBJ databases">
        <title>Massive genome expansion in bonnet fungi (Mycena s.s.) driven by repeated elements and novel gene families across ecological guilds.</title>
        <authorList>
            <consortium name="Lawrence Berkeley National Laboratory"/>
            <person name="Harder C.B."/>
            <person name="Miyauchi S."/>
            <person name="Viragh M."/>
            <person name="Kuo A."/>
            <person name="Thoen E."/>
            <person name="Andreopoulos B."/>
            <person name="Lu D."/>
            <person name="Skrede I."/>
            <person name="Drula E."/>
            <person name="Henrissat B."/>
            <person name="Morin E."/>
            <person name="Kohler A."/>
            <person name="Barry K."/>
            <person name="LaButti K."/>
            <person name="Morin E."/>
            <person name="Salamov A."/>
            <person name="Lipzen A."/>
            <person name="Mereny Z."/>
            <person name="Hegedus B."/>
            <person name="Baldrian P."/>
            <person name="Stursova M."/>
            <person name="Weitz H."/>
            <person name="Taylor A."/>
            <person name="Grigoriev I.V."/>
            <person name="Nagy L.G."/>
            <person name="Martin F."/>
            <person name="Kauserud H."/>
        </authorList>
    </citation>
    <scope>NUCLEOTIDE SEQUENCE</scope>
    <source>
        <strain evidence="2">CBHHK182m</strain>
    </source>
</reference>
<dbReference type="AlphaFoldDB" id="A0AAD7MD54"/>
<accession>A0AAD7MD54</accession>
<protein>
    <submittedName>
        <fullName evidence="2">Uncharacterized protein</fullName>
    </submittedName>
</protein>
<comment type="caution">
    <text evidence="2">The sequence shown here is derived from an EMBL/GenBank/DDBJ whole genome shotgun (WGS) entry which is preliminary data.</text>
</comment>
<feature type="compositionally biased region" description="Basic and acidic residues" evidence="1">
    <location>
        <begin position="27"/>
        <end position="39"/>
    </location>
</feature>
<evidence type="ECO:0000256" key="1">
    <source>
        <dbReference type="SAM" id="MobiDB-lite"/>
    </source>
</evidence>
<feature type="compositionally biased region" description="Basic and acidic residues" evidence="1">
    <location>
        <begin position="1"/>
        <end position="20"/>
    </location>
</feature>
<evidence type="ECO:0000313" key="3">
    <source>
        <dbReference type="Proteomes" id="UP001215598"/>
    </source>
</evidence>
<feature type="region of interest" description="Disordered" evidence="1">
    <location>
        <begin position="1"/>
        <end position="58"/>
    </location>
</feature>
<feature type="compositionally biased region" description="Acidic residues" evidence="1">
    <location>
        <begin position="264"/>
        <end position="283"/>
    </location>
</feature>
<proteinExistence type="predicted"/>
<feature type="region of interest" description="Disordered" evidence="1">
    <location>
        <begin position="264"/>
        <end position="311"/>
    </location>
</feature>
<name>A0AAD7MD54_9AGAR</name>
<feature type="compositionally biased region" description="Polar residues" evidence="1">
    <location>
        <begin position="203"/>
        <end position="214"/>
    </location>
</feature>
<evidence type="ECO:0000313" key="2">
    <source>
        <dbReference type="EMBL" id="KAJ7711769.1"/>
    </source>
</evidence>
<gene>
    <name evidence="2" type="ORF">B0H16DRAFT_1480050</name>
</gene>
<keyword evidence="3" id="KW-1185">Reference proteome</keyword>
<dbReference type="Proteomes" id="UP001215598">
    <property type="component" value="Unassembled WGS sequence"/>
</dbReference>
<organism evidence="2 3">
    <name type="scientific">Mycena metata</name>
    <dbReference type="NCBI Taxonomy" id="1033252"/>
    <lineage>
        <taxon>Eukaryota</taxon>
        <taxon>Fungi</taxon>
        <taxon>Dikarya</taxon>
        <taxon>Basidiomycota</taxon>
        <taxon>Agaricomycotina</taxon>
        <taxon>Agaricomycetes</taxon>
        <taxon>Agaricomycetidae</taxon>
        <taxon>Agaricales</taxon>
        <taxon>Marasmiineae</taxon>
        <taxon>Mycenaceae</taxon>
        <taxon>Mycena</taxon>
    </lineage>
</organism>
<dbReference type="EMBL" id="JARKIB010000386">
    <property type="protein sequence ID" value="KAJ7711769.1"/>
    <property type="molecule type" value="Genomic_DNA"/>
</dbReference>
<feature type="compositionally biased region" description="Polar residues" evidence="1">
    <location>
        <begin position="291"/>
        <end position="300"/>
    </location>
</feature>
<feature type="region of interest" description="Disordered" evidence="1">
    <location>
        <begin position="178"/>
        <end position="223"/>
    </location>
</feature>